<evidence type="ECO:0000259" key="10">
    <source>
        <dbReference type="Pfam" id="PF12719"/>
    </source>
</evidence>
<dbReference type="GO" id="GO:0000793">
    <property type="term" value="C:condensed chromosome"/>
    <property type="evidence" value="ECO:0007669"/>
    <property type="project" value="TreeGrafter"/>
</dbReference>
<dbReference type="GO" id="GO:0051301">
    <property type="term" value="P:cell division"/>
    <property type="evidence" value="ECO:0007669"/>
    <property type="project" value="UniProtKB-KW"/>
</dbReference>
<evidence type="ECO:0000256" key="2">
    <source>
        <dbReference type="ARBA" id="ARBA00006533"/>
    </source>
</evidence>
<evidence type="ECO:0000256" key="1">
    <source>
        <dbReference type="ARBA" id="ARBA00004286"/>
    </source>
</evidence>
<gene>
    <name evidence="11" type="primary">YCG1</name>
    <name evidence="11" type="ORF">OC842_002337</name>
</gene>
<accession>A0AAN6JL73</accession>
<dbReference type="InterPro" id="IPR016024">
    <property type="entry name" value="ARM-type_fold"/>
</dbReference>
<dbReference type="Proteomes" id="UP001176521">
    <property type="component" value="Unassembled WGS sequence"/>
</dbReference>
<evidence type="ECO:0000256" key="5">
    <source>
        <dbReference type="ARBA" id="ARBA00022776"/>
    </source>
</evidence>
<evidence type="ECO:0000313" key="11">
    <source>
        <dbReference type="EMBL" id="KAK0535359.1"/>
    </source>
</evidence>
<dbReference type="PANTHER" id="PTHR14418">
    <property type="entry name" value="CONDENSIN COMPLEX SUBUNIT 3-RELATED"/>
    <property type="match status" value="1"/>
</dbReference>
<keyword evidence="3" id="KW-0158">Chromosome</keyword>
<evidence type="ECO:0000256" key="7">
    <source>
        <dbReference type="ARBA" id="ARBA00023306"/>
    </source>
</evidence>
<comment type="caution">
    <text evidence="11">The sequence shown here is derived from an EMBL/GenBank/DDBJ whole genome shotgun (WGS) entry which is preliminary data.</text>
</comment>
<keyword evidence="12" id="KW-1185">Reference proteome</keyword>
<dbReference type="InterPro" id="IPR025977">
    <property type="entry name" value="Cnd3_C"/>
</dbReference>
<evidence type="ECO:0000256" key="3">
    <source>
        <dbReference type="ARBA" id="ARBA00022454"/>
    </source>
</evidence>
<dbReference type="SUPFAM" id="SSF48371">
    <property type="entry name" value="ARM repeat"/>
    <property type="match status" value="1"/>
</dbReference>
<comment type="subcellular location">
    <subcellularLocation>
        <location evidence="1">Chromosome</location>
    </subcellularLocation>
</comment>
<comment type="similarity">
    <text evidence="2">Belongs to the CND3 (condensin subunit 3) family.</text>
</comment>
<dbReference type="Gene3D" id="1.25.10.10">
    <property type="entry name" value="Leucine-rich Repeat Variant"/>
    <property type="match status" value="1"/>
</dbReference>
<dbReference type="PANTHER" id="PTHR14418:SF5">
    <property type="entry name" value="CONDENSIN COMPLEX SUBUNIT 3"/>
    <property type="match status" value="1"/>
</dbReference>
<dbReference type="Pfam" id="PF12719">
    <property type="entry name" value="Cnd3"/>
    <property type="match status" value="1"/>
</dbReference>
<name>A0AAN6JL73_9BASI</name>
<keyword evidence="4" id="KW-0132">Cell division</keyword>
<sequence length="1106" mass="121085">MPTAVSASSRKPSGAAPRKSQRVTSSSVKAAAAAAQAATAPTSSSSTSRAKKRKAAEPPVEEEEEEADNSALNHAIASHFTDAQHSLASHRKHIASLAKVHLKAAADGTKGERAFARAFFGCLDTVLDSRSGLTNADRILKFAASYTAYIQLQLQKKAQEGGDGEESESEVENEASRFIAALIKHLLKGLLSHAKLVRLRCIQTVVLLIENLASLDDDLYTAIQEALLQRIRDKEANVRAQAIVGLSKMAGSEGADEDEDDDLDGGSTAQEVQELLLDIVQHDPSAETRRAALFNLNPSPATLPIILTRLHDVDATNRRCVYLGSLALIAESEHTARAAAAEADLASALAIGPKLSTKLAEEVVRTGLGDREESVQRAAKKLISRWCEVDGNDLRRFLSRFPPLHLDALAASTLPSATPVPAHSASLALTSLYIARPELIANPSPYLDASSDEFWNALSPRTAFLASHFASFCARFEKEQPNLVPGAGGLARRLEDALPLVTALAFRIQAVFGAVCRLVQELEWGDSNDLPADLAELGSPANEEVDGSAALGPFEAQSSILFSLLSLALHADYADETGRRKMFNLLRDMISHPLLPAGIVPRAMDVLRKLSAGERDFMRIIVEIVQDDEDDDGVEEDEDAEEWSPKKARARRLELERLQREKSTAEEQARRATMDARRLLIVRSMLERVISTLHENTAVHGLIPQLIAPAVKSKDALVREEGLVCLSLCALLDKNLAVDVFGLFVSQVQPKLDEDGDLIEMDDESRHIRVRATQIVFDLLLVHGLRFICGGAAAAANGRRRRKKISAPGASASAANDDDQYYLDDDDDEVAAGVEGQDWEWVDEADENGVGPDGLTAEQRTTNAANEMTTFLLSLLEDDELSIQAIAAEGMAKLMLAGMVDASEQAIRSLVLVYMSPETVENQQLRQCLSYFIPLYALSEHANQRMMAKIFLPVLKVLTELYLEKDDDQAMVTPSQVAMQLADWTDPEKALYPGRRDWDVQVDIAIDIIKALFKNHEKEERKVMAQVLGKMFLPESLSEEKSIQLMLLCTKLREMNDFEDAVSRNAFKRFEQTVAKAYPEAAQKVEDSDDPYSLAPDLFKGWLPNA</sequence>
<feature type="compositionally biased region" description="Acidic residues" evidence="9">
    <location>
        <begin position="59"/>
        <end position="68"/>
    </location>
</feature>
<keyword evidence="6" id="KW-0226">DNA condensation</keyword>
<keyword evidence="5" id="KW-0498">Mitosis</keyword>
<evidence type="ECO:0000313" key="12">
    <source>
        <dbReference type="Proteomes" id="UP001176521"/>
    </source>
</evidence>
<evidence type="ECO:0000256" key="8">
    <source>
        <dbReference type="SAM" id="Coils"/>
    </source>
</evidence>
<organism evidence="11 12">
    <name type="scientific">Tilletia horrida</name>
    <dbReference type="NCBI Taxonomy" id="155126"/>
    <lineage>
        <taxon>Eukaryota</taxon>
        <taxon>Fungi</taxon>
        <taxon>Dikarya</taxon>
        <taxon>Basidiomycota</taxon>
        <taxon>Ustilaginomycotina</taxon>
        <taxon>Exobasidiomycetes</taxon>
        <taxon>Tilletiales</taxon>
        <taxon>Tilletiaceae</taxon>
        <taxon>Tilletia</taxon>
    </lineage>
</organism>
<feature type="region of interest" description="Disordered" evidence="9">
    <location>
        <begin position="1"/>
        <end position="70"/>
    </location>
</feature>
<feature type="coiled-coil region" evidence="8">
    <location>
        <begin position="648"/>
        <end position="675"/>
    </location>
</feature>
<dbReference type="GO" id="GO:0000796">
    <property type="term" value="C:condensin complex"/>
    <property type="evidence" value="ECO:0007669"/>
    <property type="project" value="InterPro"/>
</dbReference>
<proteinExistence type="inferred from homology"/>
<feature type="compositionally biased region" description="Polar residues" evidence="9">
    <location>
        <begin position="1"/>
        <end position="11"/>
    </location>
</feature>
<feature type="domain" description="Nuclear condensin complex subunit 3 C-terminal" evidence="10">
    <location>
        <begin position="678"/>
        <end position="1032"/>
    </location>
</feature>
<dbReference type="GO" id="GO:0007076">
    <property type="term" value="P:mitotic chromosome condensation"/>
    <property type="evidence" value="ECO:0007669"/>
    <property type="project" value="InterPro"/>
</dbReference>
<dbReference type="EMBL" id="JAPDMQ010000097">
    <property type="protein sequence ID" value="KAK0535359.1"/>
    <property type="molecule type" value="Genomic_DNA"/>
</dbReference>
<evidence type="ECO:0000256" key="6">
    <source>
        <dbReference type="ARBA" id="ARBA00023067"/>
    </source>
</evidence>
<keyword evidence="7" id="KW-0131">Cell cycle</keyword>
<evidence type="ECO:0000256" key="9">
    <source>
        <dbReference type="SAM" id="MobiDB-lite"/>
    </source>
</evidence>
<reference evidence="11" key="1">
    <citation type="journal article" date="2023" name="PhytoFront">
        <title>Draft Genome Resources of Seven Strains of Tilletia horrida, Causal Agent of Kernel Smut of Rice.</title>
        <authorList>
            <person name="Khanal S."/>
            <person name="Antony Babu S."/>
            <person name="Zhou X.G."/>
        </authorList>
    </citation>
    <scope>NUCLEOTIDE SEQUENCE</scope>
    <source>
        <strain evidence="11">TX3</strain>
    </source>
</reference>
<protein>
    <submittedName>
        <fullName evidence="11">Chromosome condensation complex Condensin, subunit G</fullName>
    </submittedName>
</protein>
<feature type="compositionally biased region" description="Low complexity" evidence="9">
    <location>
        <begin position="24"/>
        <end position="48"/>
    </location>
</feature>
<dbReference type="AlphaFoldDB" id="A0AAN6JL73"/>
<evidence type="ECO:0000256" key="4">
    <source>
        <dbReference type="ARBA" id="ARBA00022618"/>
    </source>
</evidence>
<keyword evidence="8" id="KW-0175">Coiled coil</keyword>
<dbReference type="InterPro" id="IPR027165">
    <property type="entry name" value="CND3"/>
</dbReference>
<dbReference type="InterPro" id="IPR011989">
    <property type="entry name" value="ARM-like"/>
</dbReference>